<comment type="similarity">
    <text evidence="1">Belongs to the RelE toxin family.</text>
</comment>
<dbReference type="SUPFAM" id="SSF143011">
    <property type="entry name" value="RelE-like"/>
    <property type="match status" value="1"/>
</dbReference>
<gene>
    <name evidence="3" type="ordered locus">Ppha_1043</name>
</gene>
<sequence length="109" mass="12695">MSAGYRVLWTDVAERDLREIIAFIAVDTVQNALHVLEKIKDRAAELYTFPERGRVVPELHSCGIFVYRELIVSPWRVLYRIADSNVYITAVLDSRRNVEDILLHRLIQL</sequence>
<reference evidence="3 4" key="1">
    <citation type="submission" date="2008-06" db="EMBL/GenBank/DDBJ databases">
        <title>Complete sequence of Pelodictyon phaeoclathratiforme BU-1.</title>
        <authorList>
            <consortium name="US DOE Joint Genome Institute"/>
            <person name="Lucas S."/>
            <person name="Copeland A."/>
            <person name="Lapidus A."/>
            <person name="Glavina del Rio T."/>
            <person name="Dalin E."/>
            <person name="Tice H."/>
            <person name="Bruce D."/>
            <person name="Goodwin L."/>
            <person name="Pitluck S."/>
            <person name="Schmutz J."/>
            <person name="Larimer F."/>
            <person name="Land M."/>
            <person name="Hauser L."/>
            <person name="Kyrpides N."/>
            <person name="Mikhailova N."/>
            <person name="Liu Z."/>
            <person name="Li T."/>
            <person name="Zhao F."/>
            <person name="Overmann J."/>
            <person name="Bryant D.A."/>
            <person name="Richardson P."/>
        </authorList>
    </citation>
    <scope>NUCLEOTIDE SEQUENCE [LARGE SCALE GENOMIC DNA]</scope>
    <source>
        <strain evidence="4">DSM 5477 / BU-1</strain>
    </source>
</reference>
<dbReference type="STRING" id="324925.Ppha_1043"/>
<dbReference type="EMBL" id="CP001110">
    <property type="protein sequence ID" value="ACF43325.1"/>
    <property type="molecule type" value="Genomic_DNA"/>
</dbReference>
<keyword evidence="4" id="KW-1185">Reference proteome</keyword>
<dbReference type="InterPro" id="IPR007712">
    <property type="entry name" value="RelE/ParE_toxin"/>
</dbReference>
<dbReference type="PANTHER" id="PTHR33755">
    <property type="entry name" value="TOXIN PARE1-RELATED"/>
    <property type="match status" value="1"/>
</dbReference>
<dbReference type="Pfam" id="PF05016">
    <property type="entry name" value="ParE_toxin"/>
    <property type="match status" value="1"/>
</dbReference>
<organism evidence="3 4">
    <name type="scientific">Pelodictyon phaeoclathratiforme (strain DSM 5477 / BU-1)</name>
    <dbReference type="NCBI Taxonomy" id="324925"/>
    <lineage>
        <taxon>Bacteria</taxon>
        <taxon>Pseudomonadati</taxon>
        <taxon>Chlorobiota</taxon>
        <taxon>Chlorobiia</taxon>
        <taxon>Chlorobiales</taxon>
        <taxon>Chlorobiaceae</taxon>
        <taxon>Chlorobium/Pelodictyon group</taxon>
        <taxon>Pelodictyon</taxon>
    </lineage>
</organism>
<evidence type="ECO:0000313" key="4">
    <source>
        <dbReference type="Proteomes" id="UP000002724"/>
    </source>
</evidence>
<evidence type="ECO:0000256" key="2">
    <source>
        <dbReference type="ARBA" id="ARBA00022649"/>
    </source>
</evidence>
<dbReference type="AlphaFoldDB" id="B4SFS0"/>
<name>B4SFS0_PELPB</name>
<dbReference type="OrthoDB" id="5574284at2"/>
<dbReference type="InterPro" id="IPR051803">
    <property type="entry name" value="TA_system_RelE-like_toxin"/>
</dbReference>
<keyword evidence="2" id="KW-1277">Toxin-antitoxin system</keyword>
<dbReference type="InterPro" id="IPR035093">
    <property type="entry name" value="RelE/ParE_toxin_dom_sf"/>
</dbReference>
<accession>B4SFS0</accession>
<evidence type="ECO:0000256" key="1">
    <source>
        <dbReference type="ARBA" id="ARBA00006226"/>
    </source>
</evidence>
<dbReference type="RefSeq" id="WP_012507819.1">
    <property type="nucleotide sequence ID" value="NC_011060.1"/>
</dbReference>
<dbReference type="eggNOG" id="COG3668">
    <property type="taxonomic scope" value="Bacteria"/>
</dbReference>
<dbReference type="HOGENOM" id="CLU_147162_4_0_10"/>
<dbReference type="KEGG" id="pph:Ppha_1043"/>
<dbReference type="Proteomes" id="UP000002724">
    <property type="component" value="Chromosome"/>
</dbReference>
<protein>
    <submittedName>
        <fullName evidence="3">Plasmid stabilization system</fullName>
    </submittedName>
</protein>
<dbReference type="Gene3D" id="3.30.2310.20">
    <property type="entry name" value="RelE-like"/>
    <property type="match status" value="1"/>
</dbReference>
<evidence type="ECO:0000313" key="3">
    <source>
        <dbReference type="EMBL" id="ACF43325.1"/>
    </source>
</evidence>
<proteinExistence type="inferred from homology"/>